<dbReference type="Pfam" id="PF07040">
    <property type="entry name" value="DUF1326"/>
    <property type="match status" value="1"/>
</dbReference>
<proteinExistence type="predicted"/>
<evidence type="ECO:0000313" key="2">
    <source>
        <dbReference type="Proteomes" id="UP000249590"/>
    </source>
</evidence>
<reference evidence="1 2" key="1">
    <citation type="submission" date="2018-05" db="EMBL/GenBank/DDBJ databases">
        <title>Acuticoccus sediminis sp. nov., isolated from deep-sea sediment of Indian Ocean.</title>
        <authorList>
            <person name="Liu X."/>
            <person name="Lai Q."/>
            <person name="Du Y."/>
            <person name="Sun F."/>
            <person name="Zhang X."/>
            <person name="Wang S."/>
            <person name="Shao Z."/>
        </authorList>
    </citation>
    <scope>NUCLEOTIDE SEQUENCE [LARGE SCALE GENOMIC DNA]</scope>
    <source>
        <strain evidence="1 2">PTG4-2</strain>
    </source>
</reference>
<evidence type="ECO:0000313" key="1">
    <source>
        <dbReference type="EMBL" id="RAI04314.1"/>
    </source>
</evidence>
<dbReference type="InterPro" id="IPR014581">
    <property type="entry name" value="UCP033303"/>
</dbReference>
<dbReference type="Proteomes" id="UP000249590">
    <property type="component" value="Unassembled WGS sequence"/>
</dbReference>
<dbReference type="PIRSF" id="PIRSF033303">
    <property type="entry name" value="UCP033303"/>
    <property type="match status" value="1"/>
</dbReference>
<keyword evidence="2" id="KW-1185">Reference proteome</keyword>
<gene>
    <name evidence="1" type="ORF">DLJ53_07680</name>
</gene>
<sequence length="213" mass="23109">MIAWEIHGRELANCNCSYGCPCQFNALPTHGACEAAVGFEIERGHYGDVKLDGLRMASIYKWPGPVHEGNGEMQIIVDESATPEQRDALEKIMTGSDTNDMATMWWIFSAMSPTKHPTLSVPIKTEIDIDGRTGSISVPGVFRITAEPIRNPITGIPHQVRINLPHGFEYETAEIGSGSTTTEGVISLPNNKATYAQFAELHLGNSGVIRAAA</sequence>
<protein>
    <recommendedName>
        <fullName evidence="3">DUF1326 domain-containing protein</fullName>
    </recommendedName>
</protein>
<dbReference type="RefSeq" id="WP_111343705.1">
    <property type="nucleotide sequence ID" value="NZ_QHHQ01000001.1"/>
</dbReference>
<dbReference type="InterPro" id="IPR009758">
    <property type="entry name" value="DUF1326"/>
</dbReference>
<dbReference type="OrthoDB" id="9802256at2"/>
<organism evidence="1 2">
    <name type="scientific">Acuticoccus sediminis</name>
    <dbReference type="NCBI Taxonomy" id="2184697"/>
    <lineage>
        <taxon>Bacteria</taxon>
        <taxon>Pseudomonadati</taxon>
        <taxon>Pseudomonadota</taxon>
        <taxon>Alphaproteobacteria</taxon>
        <taxon>Hyphomicrobiales</taxon>
        <taxon>Amorphaceae</taxon>
        <taxon>Acuticoccus</taxon>
    </lineage>
</organism>
<name>A0A8B2P2Y9_9HYPH</name>
<dbReference type="AlphaFoldDB" id="A0A8B2P2Y9"/>
<accession>A0A8B2P2Y9</accession>
<dbReference type="EMBL" id="QHHQ01000001">
    <property type="protein sequence ID" value="RAI04314.1"/>
    <property type="molecule type" value="Genomic_DNA"/>
</dbReference>
<comment type="caution">
    <text evidence="1">The sequence shown here is derived from an EMBL/GenBank/DDBJ whole genome shotgun (WGS) entry which is preliminary data.</text>
</comment>
<evidence type="ECO:0008006" key="3">
    <source>
        <dbReference type="Google" id="ProtNLM"/>
    </source>
</evidence>